<sequence>MRKSIVSPSTTTATPISDLWRDLERIARVEISSEDEKFPIEHALDRKSTTGWKAATPGPQLIRLHFDEPLTIKRLQLHFVDRTSERSQEFALFAGAGTELKEIVRQQWTFSPNGSTEEIEDYVENLSGITTLELRIDPDRSHDPKLSREYASLQSLKLA</sequence>
<comment type="caution">
    <text evidence="1">The sequence shown here is derived from an EMBL/GenBank/DDBJ whole genome shotgun (WGS) entry which is preliminary data.</text>
</comment>
<evidence type="ECO:0008006" key="3">
    <source>
        <dbReference type="Google" id="ProtNLM"/>
    </source>
</evidence>
<dbReference type="EMBL" id="JACCCU010000002">
    <property type="protein sequence ID" value="NYF90438.1"/>
    <property type="molecule type" value="Genomic_DNA"/>
</dbReference>
<accession>A0A852VC12</accession>
<evidence type="ECO:0000313" key="2">
    <source>
        <dbReference type="Proteomes" id="UP000564385"/>
    </source>
</evidence>
<protein>
    <recommendedName>
        <fullName evidence="3">Carbohydrate-binding protein</fullName>
    </recommendedName>
</protein>
<dbReference type="Gene3D" id="2.60.120.260">
    <property type="entry name" value="Galactose-binding domain-like"/>
    <property type="match status" value="1"/>
</dbReference>
<proteinExistence type="predicted"/>
<evidence type="ECO:0000313" key="1">
    <source>
        <dbReference type="EMBL" id="NYF90438.1"/>
    </source>
</evidence>
<dbReference type="SUPFAM" id="SSF49785">
    <property type="entry name" value="Galactose-binding domain-like"/>
    <property type="match status" value="1"/>
</dbReference>
<reference evidence="1 2" key="1">
    <citation type="submission" date="2020-07" db="EMBL/GenBank/DDBJ databases">
        <title>Genomic Encyclopedia of Type Strains, Phase IV (KMG-V): Genome sequencing to study the core and pangenomes of soil and plant-associated prokaryotes.</title>
        <authorList>
            <person name="Whitman W."/>
        </authorList>
    </citation>
    <scope>NUCLEOTIDE SEQUENCE [LARGE SCALE GENOMIC DNA]</scope>
    <source>
        <strain evidence="1 2">M8UP22</strain>
    </source>
</reference>
<organism evidence="1 2">
    <name type="scientific">Tunturiibacter lichenicola</name>
    <dbReference type="NCBI Taxonomy" id="2051959"/>
    <lineage>
        <taxon>Bacteria</taxon>
        <taxon>Pseudomonadati</taxon>
        <taxon>Acidobacteriota</taxon>
        <taxon>Terriglobia</taxon>
        <taxon>Terriglobales</taxon>
        <taxon>Acidobacteriaceae</taxon>
        <taxon>Tunturiibacter</taxon>
    </lineage>
</organism>
<name>A0A852VC12_9BACT</name>
<gene>
    <name evidence="1" type="ORF">HDF08_002540</name>
</gene>
<dbReference type="InterPro" id="IPR008979">
    <property type="entry name" value="Galactose-bd-like_sf"/>
</dbReference>
<dbReference type="Proteomes" id="UP000564385">
    <property type="component" value="Unassembled WGS sequence"/>
</dbReference>
<dbReference type="AlphaFoldDB" id="A0A852VC12"/>